<reference evidence="2" key="1">
    <citation type="submission" date="2018-12" db="EMBL/GenBank/DDBJ databases">
        <title>Tengunoibacter tsumagoiensis gen. nov., sp. nov., Dictyobacter kobayashii sp. nov., D. alpinus sp. nov., and D. joshuensis sp. nov. and description of Dictyobacteraceae fam. nov. within the order Ktedonobacterales isolated from Tengu-no-mugimeshi.</title>
        <authorList>
            <person name="Wang C.M."/>
            <person name="Zheng Y."/>
            <person name="Sakai Y."/>
            <person name="Toyoda A."/>
            <person name="Minakuchi Y."/>
            <person name="Abe K."/>
            <person name="Yokota A."/>
            <person name="Yabe S."/>
        </authorList>
    </citation>
    <scope>NUCLEOTIDE SEQUENCE [LARGE SCALE GENOMIC DNA]</scope>
    <source>
        <strain evidence="2">Uno11</strain>
    </source>
</reference>
<name>A0A402AIS9_9CHLR</name>
<proteinExistence type="predicted"/>
<dbReference type="EMBL" id="BIFS01000001">
    <property type="protein sequence ID" value="GCE18960.1"/>
    <property type="molecule type" value="Genomic_DNA"/>
</dbReference>
<gene>
    <name evidence="1" type="ORF">KDK_27600</name>
</gene>
<protein>
    <submittedName>
        <fullName evidence="1">Uncharacterized protein</fullName>
    </submittedName>
</protein>
<dbReference type="Proteomes" id="UP000287188">
    <property type="component" value="Unassembled WGS sequence"/>
</dbReference>
<organism evidence="1 2">
    <name type="scientific">Dictyobacter kobayashii</name>
    <dbReference type="NCBI Taxonomy" id="2014872"/>
    <lineage>
        <taxon>Bacteria</taxon>
        <taxon>Bacillati</taxon>
        <taxon>Chloroflexota</taxon>
        <taxon>Ktedonobacteria</taxon>
        <taxon>Ktedonobacterales</taxon>
        <taxon>Dictyobacteraceae</taxon>
        <taxon>Dictyobacter</taxon>
    </lineage>
</organism>
<evidence type="ECO:0000313" key="2">
    <source>
        <dbReference type="Proteomes" id="UP000287188"/>
    </source>
</evidence>
<sequence length="117" mass="13742">MLHIRELQLHGEHWFIHFDGPADDVKGLVAAWSALPDDRARWEPYAFAGRGAWRVGFDDLYDVRPRFDRWFIRSMHDAIVVAQRLKKQHMQVPACQLVFATIVLCMRPRKLNDTKSQ</sequence>
<dbReference type="AlphaFoldDB" id="A0A402AIS9"/>
<dbReference type="RefSeq" id="WP_126550626.1">
    <property type="nucleotide sequence ID" value="NZ_BIFS01000001.1"/>
</dbReference>
<accession>A0A402AIS9</accession>
<evidence type="ECO:0000313" key="1">
    <source>
        <dbReference type="EMBL" id="GCE18960.1"/>
    </source>
</evidence>
<comment type="caution">
    <text evidence="1">The sequence shown here is derived from an EMBL/GenBank/DDBJ whole genome shotgun (WGS) entry which is preliminary data.</text>
</comment>
<keyword evidence="2" id="KW-1185">Reference proteome</keyword>